<evidence type="ECO:0000256" key="7">
    <source>
        <dbReference type="ARBA" id="ARBA00022723"/>
    </source>
</evidence>
<name>A0A067P887_PLEO1</name>
<keyword evidence="13" id="KW-0449">Lipoprotein</keyword>
<dbReference type="STRING" id="1137138.A0A067P887"/>
<dbReference type="PROSITE" id="PS52012">
    <property type="entry name" value="CFEM"/>
    <property type="match status" value="1"/>
</dbReference>
<feature type="domain" description="CFEM" evidence="15">
    <location>
        <begin position="1"/>
        <end position="106"/>
    </location>
</feature>
<dbReference type="HOGENOM" id="CLU_063084_1_3_1"/>
<dbReference type="VEuPathDB" id="FungiDB:PLEOSDRAFT_153678"/>
<gene>
    <name evidence="16" type="ORF">PLEOSDRAFT_153678</name>
</gene>
<evidence type="ECO:0000256" key="9">
    <source>
        <dbReference type="ARBA" id="ARBA00023004"/>
    </source>
</evidence>
<keyword evidence="11" id="KW-1015">Disulfide bond</keyword>
<dbReference type="InterPro" id="IPR051735">
    <property type="entry name" value="CFEM_domain"/>
</dbReference>
<evidence type="ECO:0000256" key="11">
    <source>
        <dbReference type="ARBA" id="ARBA00023157"/>
    </source>
</evidence>
<dbReference type="OrthoDB" id="3065412at2759"/>
<dbReference type="GO" id="GO:0005886">
    <property type="term" value="C:plasma membrane"/>
    <property type="evidence" value="ECO:0007669"/>
    <property type="project" value="UniProtKB-SubCell"/>
</dbReference>
<evidence type="ECO:0000256" key="12">
    <source>
        <dbReference type="ARBA" id="ARBA00023180"/>
    </source>
</evidence>
<evidence type="ECO:0000256" key="3">
    <source>
        <dbReference type="ARBA" id="ARBA00010031"/>
    </source>
</evidence>
<evidence type="ECO:0000256" key="2">
    <source>
        <dbReference type="ARBA" id="ARBA00004613"/>
    </source>
</evidence>
<comment type="similarity">
    <text evidence="3">Belongs to the RBT5 family.</text>
</comment>
<feature type="chain" id="PRO_5001646503" description="CFEM domain-containing protein" evidence="14">
    <location>
        <begin position="18"/>
        <end position="145"/>
    </location>
</feature>
<protein>
    <recommendedName>
        <fullName evidence="15">CFEM domain-containing protein</fullName>
    </recommendedName>
</protein>
<sequence>MRYTIAAVALFAASAVAQSIPSCAMGCVASPSTLGGCDQNDMKCLCGSKEFIAATTTCLNTACPADELEAARGVAISLCQAAGITLDLPESAAASSGASTAAAASATVPTSSSAAAAAATSNAAASVGANAFAGIAALGLAALAL</sequence>
<dbReference type="PANTHER" id="PTHR37928:SF2">
    <property type="entry name" value="GPI ANCHORED CFEM DOMAIN PROTEIN (AFU_ORTHOLOGUE AFUA_6G10580)"/>
    <property type="match status" value="1"/>
</dbReference>
<dbReference type="Pfam" id="PF05730">
    <property type="entry name" value="CFEM"/>
    <property type="match status" value="1"/>
</dbReference>
<keyword evidence="7" id="KW-0479">Metal-binding</keyword>
<evidence type="ECO:0000256" key="10">
    <source>
        <dbReference type="ARBA" id="ARBA00023136"/>
    </source>
</evidence>
<dbReference type="Proteomes" id="UP000027073">
    <property type="component" value="Unassembled WGS sequence"/>
</dbReference>
<comment type="subcellular location">
    <subcellularLocation>
        <location evidence="1">Cell membrane</location>
        <topology evidence="1">Lipid-anchor</topology>
        <topology evidence="1">GPI-anchor</topology>
    </subcellularLocation>
    <subcellularLocation>
        <location evidence="2">Secreted</location>
    </subcellularLocation>
</comment>
<dbReference type="PANTHER" id="PTHR37928">
    <property type="entry name" value="CFEM DOMAIN PROTEIN (AFU_ORTHOLOGUE AFUA_6G14090)"/>
    <property type="match status" value="1"/>
</dbReference>
<evidence type="ECO:0000256" key="13">
    <source>
        <dbReference type="ARBA" id="ARBA00023288"/>
    </source>
</evidence>
<evidence type="ECO:0000313" key="17">
    <source>
        <dbReference type="Proteomes" id="UP000027073"/>
    </source>
</evidence>
<dbReference type="SMART" id="SM00747">
    <property type="entry name" value="CFEM"/>
    <property type="match status" value="1"/>
</dbReference>
<evidence type="ECO:0000313" key="16">
    <source>
        <dbReference type="EMBL" id="KDQ32647.1"/>
    </source>
</evidence>
<dbReference type="AlphaFoldDB" id="A0A067P887"/>
<evidence type="ECO:0000256" key="5">
    <source>
        <dbReference type="ARBA" id="ARBA00022525"/>
    </source>
</evidence>
<feature type="signal peptide" evidence="14">
    <location>
        <begin position="1"/>
        <end position="17"/>
    </location>
</feature>
<evidence type="ECO:0000256" key="14">
    <source>
        <dbReference type="SAM" id="SignalP"/>
    </source>
</evidence>
<keyword evidence="6" id="KW-0349">Heme</keyword>
<dbReference type="InParanoid" id="A0A067P887"/>
<evidence type="ECO:0000256" key="4">
    <source>
        <dbReference type="ARBA" id="ARBA00022475"/>
    </source>
</evidence>
<dbReference type="InterPro" id="IPR008427">
    <property type="entry name" value="Extracellular_membr_CFEM_dom"/>
</dbReference>
<accession>A0A067P887</accession>
<evidence type="ECO:0000256" key="1">
    <source>
        <dbReference type="ARBA" id="ARBA00004609"/>
    </source>
</evidence>
<keyword evidence="8 14" id="KW-0732">Signal</keyword>
<proteinExistence type="inferred from homology"/>
<keyword evidence="5" id="KW-0964">Secreted</keyword>
<dbReference type="GO" id="GO:0046872">
    <property type="term" value="F:metal ion binding"/>
    <property type="evidence" value="ECO:0007669"/>
    <property type="project" value="UniProtKB-KW"/>
</dbReference>
<evidence type="ECO:0000256" key="6">
    <source>
        <dbReference type="ARBA" id="ARBA00022617"/>
    </source>
</evidence>
<keyword evidence="4" id="KW-1003">Cell membrane</keyword>
<evidence type="ECO:0000256" key="8">
    <source>
        <dbReference type="ARBA" id="ARBA00022729"/>
    </source>
</evidence>
<keyword evidence="12" id="KW-0325">Glycoprotein</keyword>
<reference evidence="17" key="1">
    <citation type="journal article" date="2014" name="Proc. Natl. Acad. Sci. U.S.A.">
        <title>Extensive sampling of basidiomycete genomes demonstrates inadequacy of the white-rot/brown-rot paradigm for wood decay fungi.</title>
        <authorList>
            <person name="Riley R."/>
            <person name="Salamov A.A."/>
            <person name="Brown D.W."/>
            <person name="Nagy L.G."/>
            <person name="Floudas D."/>
            <person name="Held B.W."/>
            <person name="Levasseur A."/>
            <person name="Lombard V."/>
            <person name="Morin E."/>
            <person name="Otillar R."/>
            <person name="Lindquist E.A."/>
            <person name="Sun H."/>
            <person name="LaButti K.M."/>
            <person name="Schmutz J."/>
            <person name="Jabbour D."/>
            <person name="Luo H."/>
            <person name="Baker S.E."/>
            <person name="Pisabarro A.G."/>
            <person name="Walton J.D."/>
            <person name="Blanchette R.A."/>
            <person name="Henrissat B."/>
            <person name="Martin F."/>
            <person name="Cullen D."/>
            <person name="Hibbett D.S."/>
            <person name="Grigoriev I.V."/>
        </authorList>
    </citation>
    <scope>NUCLEOTIDE SEQUENCE [LARGE SCALE GENOMIC DNA]</scope>
    <source>
        <strain evidence="17">PC15</strain>
    </source>
</reference>
<keyword evidence="9" id="KW-0408">Iron</keyword>
<evidence type="ECO:0000259" key="15">
    <source>
        <dbReference type="PROSITE" id="PS52012"/>
    </source>
</evidence>
<keyword evidence="10" id="KW-0472">Membrane</keyword>
<dbReference type="GO" id="GO:0005576">
    <property type="term" value="C:extracellular region"/>
    <property type="evidence" value="ECO:0007669"/>
    <property type="project" value="UniProtKB-SubCell"/>
</dbReference>
<organism evidence="16 17">
    <name type="scientific">Pleurotus ostreatus (strain PC15)</name>
    <name type="common">Oyster mushroom</name>
    <dbReference type="NCBI Taxonomy" id="1137138"/>
    <lineage>
        <taxon>Eukaryota</taxon>
        <taxon>Fungi</taxon>
        <taxon>Dikarya</taxon>
        <taxon>Basidiomycota</taxon>
        <taxon>Agaricomycotina</taxon>
        <taxon>Agaricomycetes</taxon>
        <taxon>Agaricomycetidae</taxon>
        <taxon>Agaricales</taxon>
        <taxon>Pleurotineae</taxon>
        <taxon>Pleurotaceae</taxon>
        <taxon>Pleurotus</taxon>
    </lineage>
</organism>
<dbReference type="EMBL" id="KL198004">
    <property type="protein sequence ID" value="KDQ32647.1"/>
    <property type="molecule type" value="Genomic_DNA"/>
</dbReference>